<reference evidence="2 3" key="1">
    <citation type="submission" date="2019-01" db="EMBL/GenBank/DDBJ databases">
        <title>Draft genome sequences of Candidatus Mycoplasma haemohominis SWG34-3 identified from a patient with pyrexia, anemia and liver dysfunction.</title>
        <authorList>
            <person name="Sekizuka T."/>
            <person name="Hattori N."/>
            <person name="Katano H."/>
            <person name="Takuma T."/>
            <person name="Ito T."/>
            <person name="Arai N."/>
            <person name="Yanai R."/>
            <person name="Ishii S."/>
            <person name="Miura Y."/>
            <person name="Tokunaga T."/>
            <person name="Watanabe H."/>
            <person name="Nomura N."/>
            <person name="Eguchi J."/>
            <person name="Arai T."/>
            <person name="Hasegawa H."/>
            <person name="Nakamaki T."/>
            <person name="Wakita T."/>
            <person name="Niki Y."/>
            <person name="Kuroda M."/>
        </authorList>
    </citation>
    <scope>NUCLEOTIDE SEQUENCE [LARGE SCALE GENOMIC DNA]</scope>
    <source>
        <strain evidence="2">SWG34-3</strain>
    </source>
</reference>
<dbReference type="RefSeq" id="WP_216083345.1">
    <property type="nucleotide sequence ID" value="NZ_CACTIB010000021.1"/>
</dbReference>
<evidence type="ECO:0000313" key="2">
    <source>
        <dbReference type="EMBL" id="GCE63663.1"/>
    </source>
</evidence>
<evidence type="ECO:0000313" key="3">
    <source>
        <dbReference type="Proteomes" id="UP000324831"/>
    </source>
</evidence>
<keyword evidence="1" id="KW-0812">Transmembrane</keyword>
<keyword evidence="1" id="KW-1133">Transmembrane helix</keyword>
<sequence length="164" mass="17936">MTPQVAGGIVVGTVLVGGTGVGVYMLATRTSDPVTLKQALVGIIDKGDYENNAKLAGYGTNKDVLVADVPENQSWWNARYKEKLEKIKGQDNNRALSSHFRFVDKGYGVGETDAATALNKVCDTAYKLDRDGFKGTEDTDTKFQYRKDVEKFCTVKGTETLQVE</sequence>
<comment type="caution">
    <text evidence="2">The sequence shown here is derived from an EMBL/GenBank/DDBJ whole genome shotgun (WGS) entry which is preliminary data.</text>
</comment>
<evidence type="ECO:0000256" key="1">
    <source>
        <dbReference type="SAM" id="Phobius"/>
    </source>
</evidence>
<gene>
    <name evidence="2" type="ORF">MHSWG343_06630</name>
</gene>
<accession>A0A478FQD8</accession>
<organism evidence="2 3">
    <name type="scientific">Candidatus Mycoplasma haematohominis</name>
    <dbReference type="NCBI Taxonomy" id="1494318"/>
    <lineage>
        <taxon>Bacteria</taxon>
        <taxon>Bacillati</taxon>
        <taxon>Mycoplasmatota</taxon>
        <taxon>Mollicutes</taxon>
        <taxon>Mycoplasmataceae</taxon>
        <taxon>Mycoplasma</taxon>
    </lineage>
</organism>
<keyword evidence="1" id="KW-0472">Membrane</keyword>
<dbReference type="Proteomes" id="UP000324831">
    <property type="component" value="Unassembled WGS sequence"/>
</dbReference>
<dbReference type="EMBL" id="BIMN01000003">
    <property type="protein sequence ID" value="GCE63663.1"/>
    <property type="molecule type" value="Genomic_DNA"/>
</dbReference>
<name>A0A478FQD8_9MOLU</name>
<feature type="transmembrane region" description="Helical" evidence="1">
    <location>
        <begin position="6"/>
        <end position="27"/>
    </location>
</feature>
<dbReference type="AlphaFoldDB" id="A0A478FQD8"/>
<protein>
    <submittedName>
        <fullName evidence="2">Uncharacterized protein</fullName>
    </submittedName>
</protein>
<proteinExistence type="predicted"/>